<proteinExistence type="predicted"/>
<dbReference type="AlphaFoldDB" id="A0AAN5HYE6"/>
<keyword evidence="3" id="KW-1185">Reference proteome</keyword>
<protein>
    <recommendedName>
        <fullName evidence="4">G protein-coupled receptor</fullName>
    </recommendedName>
</protein>
<feature type="transmembrane region" description="Helical" evidence="1">
    <location>
        <begin position="182"/>
        <end position="206"/>
    </location>
</feature>
<evidence type="ECO:0000313" key="2">
    <source>
        <dbReference type="EMBL" id="GMR45076.1"/>
    </source>
</evidence>
<gene>
    <name evidence="2" type="ORF">PMAYCL1PPCAC_15271</name>
</gene>
<evidence type="ECO:0008006" key="4">
    <source>
        <dbReference type="Google" id="ProtNLM"/>
    </source>
</evidence>
<keyword evidence="1" id="KW-1133">Transmembrane helix</keyword>
<sequence>FRRGCTFSQFHCSSASMEQDHPDGMVDLPHRNEFHSCSRSTYCPARNVILPVPSFPRSKLYYNHLRPPCLPAKSFQRHRSVSESSAHYRNLGFHSCLLPLAVLCTVQNYLLILAECCLTAFFDGIVFVGCIIRFHFTTFFAPPFMLRQFENITVTVHQLTADDVFYAYGATLFPIPGNNKSVIMMAVFAILPEYFIAYVIFVWCCARIAHSLRSFGVKLSTKTLHMQRSFLRMLLLQ</sequence>
<name>A0AAN5HYE6_9BILA</name>
<reference evidence="3" key="1">
    <citation type="submission" date="2022-10" db="EMBL/GenBank/DDBJ databases">
        <title>Genome assembly of Pristionchus species.</title>
        <authorList>
            <person name="Yoshida K."/>
            <person name="Sommer R.J."/>
        </authorList>
    </citation>
    <scope>NUCLEOTIDE SEQUENCE [LARGE SCALE GENOMIC DNA]</scope>
    <source>
        <strain evidence="3">RS5460</strain>
    </source>
</reference>
<accession>A0AAN5HYE6</accession>
<keyword evidence="1" id="KW-0812">Transmembrane</keyword>
<organism evidence="2 3">
    <name type="scientific">Pristionchus mayeri</name>
    <dbReference type="NCBI Taxonomy" id="1317129"/>
    <lineage>
        <taxon>Eukaryota</taxon>
        <taxon>Metazoa</taxon>
        <taxon>Ecdysozoa</taxon>
        <taxon>Nematoda</taxon>
        <taxon>Chromadorea</taxon>
        <taxon>Rhabditida</taxon>
        <taxon>Rhabditina</taxon>
        <taxon>Diplogasteromorpha</taxon>
        <taxon>Diplogasteroidea</taxon>
        <taxon>Neodiplogasteridae</taxon>
        <taxon>Pristionchus</taxon>
    </lineage>
</organism>
<dbReference type="EMBL" id="BTRK01000004">
    <property type="protein sequence ID" value="GMR45076.1"/>
    <property type="molecule type" value="Genomic_DNA"/>
</dbReference>
<feature type="transmembrane region" description="Helical" evidence="1">
    <location>
        <begin position="109"/>
        <end position="136"/>
    </location>
</feature>
<comment type="caution">
    <text evidence="2">The sequence shown here is derived from an EMBL/GenBank/DDBJ whole genome shotgun (WGS) entry which is preliminary data.</text>
</comment>
<dbReference type="Proteomes" id="UP001328107">
    <property type="component" value="Unassembled WGS sequence"/>
</dbReference>
<evidence type="ECO:0000256" key="1">
    <source>
        <dbReference type="SAM" id="Phobius"/>
    </source>
</evidence>
<feature type="non-terminal residue" evidence="2">
    <location>
        <position position="1"/>
    </location>
</feature>
<evidence type="ECO:0000313" key="3">
    <source>
        <dbReference type="Proteomes" id="UP001328107"/>
    </source>
</evidence>
<keyword evidence="1" id="KW-0472">Membrane</keyword>